<feature type="transmembrane region" description="Helical" evidence="1">
    <location>
        <begin position="162"/>
        <end position="179"/>
    </location>
</feature>
<dbReference type="Proteomes" id="UP000029224">
    <property type="component" value="Unassembled WGS sequence"/>
</dbReference>
<feature type="transmembrane region" description="Helical" evidence="1">
    <location>
        <begin position="191"/>
        <end position="213"/>
    </location>
</feature>
<accession>A0A090T997</accession>
<proteinExistence type="predicted"/>
<reference evidence="3 4" key="1">
    <citation type="submission" date="2014-09" db="EMBL/GenBank/DDBJ databases">
        <title>Vibrio maritimus JCM 19240. (C210) whole genome shotgun sequence.</title>
        <authorList>
            <person name="Sawabe T."/>
            <person name="Meirelles P."/>
            <person name="Nakanishi M."/>
            <person name="Sayaka M."/>
            <person name="Hattori M."/>
            <person name="Ohkuma M."/>
        </authorList>
    </citation>
    <scope>NUCLEOTIDE SEQUENCE [LARGE SCALE GENOMIC DNA]</scope>
    <source>
        <strain evidence="3 4">JCM 19240</strain>
    </source>
</reference>
<dbReference type="InterPro" id="IPR013099">
    <property type="entry name" value="K_chnl_dom"/>
</dbReference>
<evidence type="ECO:0000256" key="1">
    <source>
        <dbReference type="SAM" id="Phobius"/>
    </source>
</evidence>
<gene>
    <name evidence="3" type="ORF">JCM19240_4783</name>
</gene>
<dbReference type="Gene3D" id="1.10.287.70">
    <property type="match status" value="1"/>
</dbReference>
<dbReference type="EMBL" id="BBMT01000008">
    <property type="protein sequence ID" value="GAL35848.1"/>
    <property type="molecule type" value="Genomic_DNA"/>
</dbReference>
<feature type="domain" description="Potassium channel" evidence="2">
    <location>
        <begin position="137"/>
        <end position="212"/>
    </location>
</feature>
<dbReference type="OrthoDB" id="9813518at2"/>
<dbReference type="GO" id="GO:0034220">
    <property type="term" value="P:monoatomic ion transmembrane transport"/>
    <property type="evidence" value="ECO:0007669"/>
    <property type="project" value="UniProtKB-KW"/>
</dbReference>
<reference evidence="3 4" key="2">
    <citation type="submission" date="2014-09" db="EMBL/GenBank/DDBJ databases">
        <authorList>
            <consortium name="NBRP consortium"/>
            <person name="Sawabe T."/>
            <person name="Meirelles P."/>
            <person name="Nakanishi M."/>
            <person name="Sayaka M."/>
            <person name="Hattori M."/>
            <person name="Ohkuma M."/>
        </authorList>
    </citation>
    <scope>NUCLEOTIDE SEQUENCE [LARGE SCALE GENOMIC DNA]</scope>
    <source>
        <strain evidence="3 4">JCM 19240</strain>
    </source>
</reference>
<feature type="transmembrane region" description="Helical" evidence="1">
    <location>
        <begin position="85"/>
        <end position="102"/>
    </location>
</feature>
<dbReference type="AlphaFoldDB" id="A0A090T997"/>
<feature type="transmembrane region" description="Helical" evidence="1">
    <location>
        <begin position="122"/>
        <end position="141"/>
    </location>
</feature>
<evidence type="ECO:0000313" key="4">
    <source>
        <dbReference type="Proteomes" id="UP000029224"/>
    </source>
</evidence>
<feature type="transmembrane region" description="Helical" evidence="1">
    <location>
        <begin position="37"/>
        <end position="54"/>
    </location>
</feature>
<evidence type="ECO:0000259" key="2">
    <source>
        <dbReference type="Pfam" id="PF07885"/>
    </source>
</evidence>
<sequence length="216" mass="23626">MASINQSNNFIYFTLSLISILLIGAISREIPGDGLGLLLKPLVLNSFVVCLWSMKFSRGWYVYLVVVSTLMVIAVTLHTVIDSDIANMLMLTLMLAFFYGVFQSTVKQILLTDEVDNNTLTGSVALFLVMGLGWAALYLLLINFNPNAFNGIEHSETWGSDFSVVTYFSFVTLTTLGYGDVSPNSPLAEVAVYLEAITGVFYMAVVVSTLVSAKRG</sequence>
<keyword evidence="1" id="KW-1133">Transmembrane helix</keyword>
<keyword evidence="1" id="KW-0472">Membrane</keyword>
<feature type="transmembrane region" description="Helical" evidence="1">
    <location>
        <begin position="60"/>
        <end position="78"/>
    </location>
</feature>
<name>A0A090T997_9VIBR</name>
<keyword evidence="3" id="KW-0406">Ion transport</keyword>
<keyword evidence="3" id="KW-0407">Ion channel</keyword>
<comment type="caution">
    <text evidence="3">The sequence shown here is derived from an EMBL/GenBank/DDBJ whole genome shotgun (WGS) entry which is preliminary data.</text>
</comment>
<dbReference type="SUPFAM" id="SSF81324">
    <property type="entry name" value="Voltage-gated potassium channels"/>
    <property type="match status" value="1"/>
</dbReference>
<organism evidence="3 4">
    <name type="scientific">Vibrio maritimus</name>
    <dbReference type="NCBI Taxonomy" id="990268"/>
    <lineage>
        <taxon>Bacteria</taxon>
        <taxon>Pseudomonadati</taxon>
        <taxon>Pseudomonadota</taxon>
        <taxon>Gammaproteobacteria</taxon>
        <taxon>Vibrionales</taxon>
        <taxon>Vibrionaceae</taxon>
        <taxon>Vibrio</taxon>
    </lineage>
</organism>
<keyword evidence="4" id="KW-1185">Reference proteome</keyword>
<dbReference type="Pfam" id="PF07885">
    <property type="entry name" value="Ion_trans_2"/>
    <property type="match status" value="1"/>
</dbReference>
<keyword evidence="1" id="KW-0812">Transmembrane</keyword>
<protein>
    <submittedName>
        <fullName evidence="3">Potassium channel protein</fullName>
    </submittedName>
</protein>
<feature type="transmembrane region" description="Helical" evidence="1">
    <location>
        <begin position="6"/>
        <end position="25"/>
    </location>
</feature>
<evidence type="ECO:0000313" key="3">
    <source>
        <dbReference type="EMBL" id="GAL35848.1"/>
    </source>
</evidence>
<keyword evidence="3" id="KW-0813">Transport</keyword>